<evidence type="ECO:0000313" key="3">
    <source>
        <dbReference type="EMBL" id="CAD5334540.1"/>
    </source>
</evidence>
<comment type="subunit">
    <text evidence="1">Heterohexamer.</text>
</comment>
<keyword evidence="1" id="KW-0653">Protein transport</keyword>
<comment type="subcellular location">
    <subcellularLocation>
        <location evidence="1">Mitochondrion inner membrane</location>
        <topology evidence="1">Peripheral membrane protein</topology>
        <orientation evidence="1">Intermembrane side</orientation>
    </subcellularLocation>
</comment>
<evidence type="ECO:0000313" key="5">
    <source>
        <dbReference type="Proteomes" id="UP000078284"/>
    </source>
</evidence>
<evidence type="ECO:0000313" key="4">
    <source>
        <dbReference type="EMBL" id="OAO91732.1"/>
    </source>
</evidence>
<comment type="similarity">
    <text evidence="1">Belongs to the small Tim family.</text>
</comment>
<dbReference type="AlphaFoldDB" id="A0A178UF55"/>
<keyword evidence="1" id="KW-0813">Transport</keyword>
<dbReference type="InterPro" id="IPR035427">
    <property type="entry name" value="Tim10-like_dom_sf"/>
</dbReference>
<keyword evidence="1" id="KW-0999">Mitochondrion inner membrane</keyword>
<comment type="domain">
    <text evidence="1">The twin CX3C motif contains 4 conserved Cys residues that form 2 disulfide bonds in the mitochondrial intermembrane space.</text>
</comment>
<keyword evidence="1" id="KW-0472">Membrane</keyword>
<keyword evidence="1" id="KW-0496">Mitochondrion</keyword>
<reference evidence="3 6" key="3">
    <citation type="submission" date="2020-09" db="EMBL/GenBank/DDBJ databases">
        <authorList>
            <person name="Ashkenazy H."/>
        </authorList>
    </citation>
    <scope>NUCLEOTIDE SEQUENCE [LARGE SCALE GENOMIC DNA]</scope>
    <source>
        <strain evidence="6">cv. Cdm-0</strain>
    </source>
</reference>
<dbReference type="Proteomes" id="UP000078284">
    <property type="component" value="Chromosome 5"/>
</dbReference>
<dbReference type="ExpressionAtlas" id="A0A178UF55">
    <property type="expression patterns" value="baseline and differential"/>
</dbReference>
<dbReference type="FunFam" id="1.10.287.810:FF:000017">
    <property type="entry name" value="Mitochondrial import inner membrane translocase subunit TIM8"/>
    <property type="match status" value="1"/>
</dbReference>
<keyword evidence="1" id="KW-1015">Disulfide bond</keyword>
<dbReference type="InterPro" id="IPR004217">
    <property type="entry name" value="Tim10-like"/>
</dbReference>
<comment type="function">
    <text evidence="1">Mitochondrial intermembrane chaperone that participates in the import and insertion of some multi-pass transmembrane proteins into the mitochondrial inner membrane. Also required for the transfer of beta-barrel precursors from the TOM complex to the sorting and assembly machinery (SAM complex) of the outer membrane. Acts as a chaperone-like protein that protects the hydrophobic precursors from aggregation and guide them through the mitochondrial intermembrane space.</text>
</comment>
<dbReference type="SUPFAM" id="SSF144122">
    <property type="entry name" value="Tim10-like"/>
    <property type="match status" value="1"/>
</dbReference>
<dbReference type="GO" id="GO:0015031">
    <property type="term" value="P:protein transport"/>
    <property type="evidence" value="ECO:0007669"/>
    <property type="project" value="UniProtKB-KW"/>
</dbReference>
<dbReference type="EMBL" id="LUHQ01000005">
    <property type="protein sequence ID" value="OAO91732.1"/>
    <property type="molecule type" value="Genomic_DNA"/>
</dbReference>
<keyword evidence="1" id="KW-0811">Translocation</keyword>
<evidence type="ECO:0000256" key="1">
    <source>
        <dbReference type="RuleBase" id="RU367043"/>
    </source>
</evidence>
<dbReference type="Proteomes" id="UP000516314">
    <property type="component" value="Chromosome 5"/>
</dbReference>
<protein>
    <recommendedName>
        <fullName evidence="1">Mitochondrial import inner membrane translocase subunit</fullName>
    </recommendedName>
</protein>
<evidence type="ECO:0000313" key="6">
    <source>
        <dbReference type="Proteomes" id="UP000516314"/>
    </source>
</evidence>
<organism evidence="4 5">
    <name type="scientific">Arabidopsis thaliana</name>
    <name type="common">Mouse-ear cress</name>
    <dbReference type="NCBI Taxonomy" id="3702"/>
    <lineage>
        <taxon>Eukaryota</taxon>
        <taxon>Viridiplantae</taxon>
        <taxon>Streptophyta</taxon>
        <taxon>Embryophyta</taxon>
        <taxon>Tracheophyta</taxon>
        <taxon>Spermatophyta</taxon>
        <taxon>Magnoliopsida</taxon>
        <taxon>eudicotyledons</taxon>
        <taxon>Gunneridae</taxon>
        <taxon>Pentapetalae</taxon>
        <taxon>rosids</taxon>
        <taxon>malvids</taxon>
        <taxon>Brassicales</taxon>
        <taxon>Brassicaceae</taxon>
        <taxon>Camelineae</taxon>
        <taxon>Arabidopsis</taxon>
    </lineage>
</organism>
<evidence type="ECO:0000259" key="2">
    <source>
        <dbReference type="Pfam" id="PF02953"/>
    </source>
</evidence>
<dbReference type="Pfam" id="PF02953">
    <property type="entry name" value="zf-Tim10_DDP"/>
    <property type="match status" value="1"/>
</dbReference>
<dbReference type="Gene3D" id="1.10.287.810">
    <property type="entry name" value="Mitochondrial import inner membrane translocase subunit tim13 like domains"/>
    <property type="match status" value="1"/>
</dbReference>
<dbReference type="GO" id="GO:0005743">
    <property type="term" value="C:mitochondrial inner membrane"/>
    <property type="evidence" value="ECO:0007669"/>
    <property type="project" value="UniProtKB-SubCell"/>
</dbReference>
<gene>
    <name evidence="4" type="ordered locus">AXX17_At5g49610</name>
    <name evidence="3" type="ORF">AT9943_LOCUS21837</name>
</gene>
<sequence>MVNEMVSKMTSVCWDKCITSAPGSKFSSSESSCLTHCAQRYMDMSMIIMKRFNSQ</sequence>
<keyword evidence="1" id="KW-0143">Chaperone</keyword>
<accession>A0A178UF55</accession>
<proteinExistence type="inferred from homology"/>
<feature type="domain" description="Tim10-like" evidence="2">
    <location>
        <begin position="1"/>
        <end position="53"/>
    </location>
</feature>
<reference evidence="5" key="1">
    <citation type="journal article" date="2016" name="Proc. Natl. Acad. Sci. U.S.A.">
        <title>Chromosome-level assembly of Arabidopsis thaliana Ler reveals the extent of translocation and inversion polymorphisms.</title>
        <authorList>
            <person name="Zapata L."/>
            <person name="Ding J."/>
            <person name="Willing E.M."/>
            <person name="Hartwig B."/>
            <person name="Bezdan D."/>
            <person name="Jiao W.B."/>
            <person name="Patel V."/>
            <person name="Velikkakam James G."/>
            <person name="Koornneef M."/>
            <person name="Ossowski S."/>
            <person name="Schneeberger K."/>
        </authorList>
    </citation>
    <scope>NUCLEOTIDE SEQUENCE [LARGE SCALE GENOMIC DNA]</scope>
    <source>
        <strain evidence="5">cv. Landsberg erecta</strain>
    </source>
</reference>
<reference evidence="4" key="2">
    <citation type="submission" date="2016-03" db="EMBL/GenBank/DDBJ databases">
        <title>Full-length assembly of Arabidopsis thaliana Ler reveals the complement of translocations and inversions.</title>
        <authorList>
            <person name="Zapata L."/>
            <person name="Schneeberger K."/>
            <person name="Ossowski S."/>
        </authorList>
    </citation>
    <scope>NUCLEOTIDE SEQUENCE [LARGE SCALE GENOMIC DNA]</scope>
    <source>
        <tissue evidence="4">Leaf</tissue>
    </source>
</reference>
<name>A0A178UF55_ARATH</name>
<dbReference type="EMBL" id="LR881470">
    <property type="protein sequence ID" value="CAD5334540.1"/>
    <property type="molecule type" value="Genomic_DNA"/>
</dbReference>